<evidence type="ECO:0000313" key="1">
    <source>
        <dbReference type="EMBL" id="KAJ4714541.1"/>
    </source>
</evidence>
<accession>A0ACC1XTP7</accession>
<organism evidence="1 2">
    <name type="scientific">Melia azedarach</name>
    <name type="common">Chinaberry tree</name>
    <dbReference type="NCBI Taxonomy" id="155640"/>
    <lineage>
        <taxon>Eukaryota</taxon>
        <taxon>Viridiplantae</taxon>
        <taxon>Streptophyta</taxon>
        <taxon>Embryophyta</taxon>
        <taxon>Tracheophyta</taxon>
        <taxon>Spermatophyta</taxon>
        <taxon>Magnoliopsida</taxon>
        <taxon>eudicotyledons</taxon>
        <taxon>Gunneridae</taxon>
        <taxon>Pentapetalae</taxon>
        <taxon>rosids</taxon>
        <taxon>malvids</taxon>
        <taxon>Sapindales</taxon>
        <taxon>Meliaceae</taxon>
        <taxon>Melia</taxon>
    </lineage>
</organism>
<gene>
    <name evidence="1" type="ORF">OWV82_013013</name>
</gene>
<keyword evidence="2" id="KW-1185">Reference proteome</keyword>
<reference evidence="1 2" key="1">
    <citation type="journal article" date="2023" name="Science">
        <title>Complex scaffold remodeling in plant triterpene biosynthesis.</title>
        <authorList>
            <person name="De La Pena R."/>
            <person name="Hodgson H."/>
            <person name="Liu J.C."/>
            <person name="Stephenson M.J."/>
            <person name="Martin A.C."/>
            <person name="Owen C."/>
            <person name="Harkess A."/>
            <person name="Leebens-Mack J."/>
            <person name="Jimenez L.E."/>
            <person name="Osbourn A."/>
            <person name="Sattely E.S."/>
        </authorList>
    </citation>
    <scope>NUCLEOTIDE SEQUENCE [LARGE SCALE GENOMIC DNA]</scope>
    <source>
        <strain evidence="2">cv. JPN11</strain>
        <tissue evidence="1">Leaf</tissue>
    </source>
</reference>
<protein>
    <submittedName>
        <fullName evidence="1">cGMP-specific 3',5'-cyclic phosphodiesterase</fullName>
    </submittedName>
</protein>
<dbReference type="Proteomes" id="UP001164539">
    <property type="component" value="Chromosome 7"/>
</dbReference>
<comment type="caution">
    <text evidence="1">The sequence shown here is derived from an EMBL/GenBank/DDBJ whole genome shotgun (WGS) entry which is preliminary data.</text>
</comment>
<proteinExistence type="predicted"/>
<sequence>MFGIDGIEVGNGGSVTFGAVGRDGIWVLGKGGRVGFGRVGNDGIEGNGGNVTLGSGGIVGSGAAGACRSWRAAVLISKLENDNATSIDNTKQCLKEAIFFAKK</sequence>
<dbReference type="EMBL" id="CM051400">
    <property type="protein sequence ID" value="KAJ4714541.1"/>
    <property type="molecule type" value="Genomic_DNA"/>
</dbReference>
<evidence type="ECO:0000313" key="2">
    <source>
        <dbReference type="Proteomes" id="UP001164539"/>
    </source>
</evidence>
<name>A0ACC1XTP7_MELAZ</name>